<keyword evidence="4 9" id="KW-0812">Transmembrane</keyword>
<dbReference type="OrthoDB" id="9805019at2"/>
<dbReference type="HAMAP" id="MF_01464_B">
    <property type="entry name" value="SecF_B"/>
    <property type="match status" value="1"/>
</dbReference>
<feature type="transmembrane region" description="Helical" evidence="9">
    <location>
        <begin position="155"/>
        <end position="172"/>
    </location>
</feature>
<feature type="transmembrane region" description="Helical" evidence="9">
    <location>
        <begin position="257"/>
        <end position="274"/>
    </location>
</feature>
<dbReference type="GO" id="GO:0006605">
    <property type="term" value="P:protein targeting"/>
    <property type="evidence" value="ECO:0007669"/>
    <property type="project" value="UniProtKB-UniRule"/>
</dbReference>
<accession>I4BAW7</accession>
<dbReference type="InterPro" id="IPR048634">
    <property type="entry name" value="SecD_SecF_C"/>
</dbReference>
<proteinExistence type="inferred from homology"/>
<dbReference type="STRING" id="869212.Turpa_3790"/>
<keyword evidence="8 9" id="KW-0472">Membrane</keyword>
<comment type="function">
    <text evidence="9">Part of the Sec protein translocase complex. Interacts with the SecYEG preprotein conducting channel. SecDF uses the proton motive force (PMF) to complete protein translocation after the ATP-dependent function of SecA.</text>
</comment>
<dbReference type="PRINTS" id="PR01755">
    <property type="entry name" value="SECFTRNLCASE"/>
</dbReference>
<comment type="subunit">
    <text evidence="9">Forms a complex with SecD. Part of the essential Sec protein translocation apparatus which comprises SecA, SecYEG and auxiliary proteins SecDF. Other proteins may also be involved.</text>
</comment>
<evidence type="ECO:0000256" key="3">
    <source>
        <dbReference type="ARBA" id="ARBA00022475"/>
    </source>
</evidence>
<dbReference type="NCBIfam" id="TIGR00916">
    <property type="entry name" value="2A0604s01"/>
    <property type="match status" value="1"/>
</dbReference>
<protein>
    <recommendedName>
        <fullName evidence="9">Protein-export membrane protein SecF</fullName>
    </recommendedName>
</protein>
<keyword evidence="7 9" id="KW-0811">Translocation</keyword>
<evidence type="ECO:0000256" key="2">
    <source>
        <dbReference type="ARBA" id="ARBA00022448"/>
    </source>
</evidence>
<evidence type="ECO:0000313" key="12">
    <source>
        <dbReference type="Proteomes" id="UP000006048"/>
    </source>
</evidence>
<dbReference type="AlphaFoldDB" id="I4BAW7"/>
<dbReference type="InterPro" id="IPR022813">
    <property type="entry name" value="SecD/SecF_arch_bac"/>
</dbReference>
<organism evidence="11 12">
    <name type="scientific">Turneriella parva (strain ATCC BAA-1111 / DSM 21527 / NCTC 11395 / H)</name>
    <name type="common">Leptospira parva</name>
    <dbReference type="NCBI Taxonomy" id="869212"/>
    <lineage>
        <taxon>Bacteria</taxon>
        <taxon>Pseudomonadati</taxon>
        <taxon>Spirochaetota</taxon>
        <taxon>Spirochaetia</taxon>
        <taxon>Leptospirales</taxon>
        <taxon>Leptospiraceae</taxon>
        <taxon>Turneriella</taxon>
    </lineage>
</organism>
<dbReference type="NCBIfam" id="TIGR00966">
    <property type="entry name" value="transloc_SecF"/>
    <property type="match status" value="1"/>
</dbReference>
<dbReference type="InterPro" id="IPR055344">
    <property type="entry name" value="SecD_SecF_C_bact"/>
</dbReference>
<dbReference type="HOGENOM" id="CLU_050012_0_1_12"/>
<keyword evidence="2 9" id="KW-0813">Transport</keyword>
<evidence type="ECO:0000256" key="5">
    <source>
        <dbReference type="ARBA" id="ARBA00022927"/>
    </source>
</evidence>
<dbReference type="RefSeq" id="WP_014804901.1">
    <property type="nucleotide sequence ID" value="NC_018020.1"/>
</dbReference>
<evidence type="ECO:0000256" key="8">
    <source>
        <dbReference type="ARBA" id="ARBA00023136"/>
    </source>
</evidence>
<dbReference type="GO" id="GO:0043952">
    <property type="term" value="P:protein transport by the Sec complex"/>
    <property type="evidence" value="ECO:0007669"/>
    <property type="project" value="UniProtKB-UniRule"/>
</dbReference>
<comment type="caution">
    <text evidence="9">Lacks conserved residue(s) required for the propagation of feature annotation.</text>
</comment>
<dbReference type="SUPFAM" id="SSF82866">
    <property type="entry name" value="Multidrug efflux transporter AcrB transmembrane domain"/>
    <property type="match status" value="1"/>
</dbReference>
<keyword evidence="5 9" id="KW-0653">Protein transport</keyword>
<dbReference type="PANTHER" id="PTHR30081">
    <property type="entry name" value="PROTEIN-EXPORT MEMBRANE PROTEIN SEC"/>
    <property type="match status" value="1"/>
</dbReference>
<keyword evidence="9" id="KW-0997">Cell inner membrane</keyword>
<evidence type="ECO:0000256" key="4">
    <source>
        <dbReference type="ARBA" id="ARBA00022692"/>
    </source>
</evidence>
<evidence type="ECO:0000313" key="11">
    <source>
        <dbReference type="EMBL" id="AFM14424.1"/>
    </source>
</evidence>
<evidence type="ECO:0000256" key="7">
    <source>
        <dbReference type="ARBA" id="ARBA00023010"/>
    </source>
</evidence>
<keyword evidence="12" id="KW-1185">Reference proteome</keyword>
<feature type="transmembrane region" description="Helical" evidence="9">
    <location>
        <begin position="286"/>
        <end position="308"/>
    </location>
</feature>
<evidence type="ECO:0000256" key="6">
    <source>
        <dbReference type="ARBA" id="ARBA00022989"/>
    </source>
</evidence>
<dbReference type="Proteomes" id="UP000006048">
    <property type="component" value="Chromosome"/>
</dbReference>
<keyword evidence="6 9" id="KW-1133">Transmembrane helix</keyword>
<sequence length="318" mass="34724">MNLHVMKLKWFSLIGSLVLLVALLVITFQKHQGFALSIDFAGGIKLELQKTEKLTVDSLRSFFEAEKISAAVQVVDKASGDRMKIEIGGKSQQDLTARAEAEKAALEKKGYPINAIDYLKYLIQNKLLPANSPAIEFSAAEQVGPTIGAYLQSNALYLVGIALLLITIYVAFRFRLNFALGALIASVHDLIITVGVIGVLQIPLSVPVVAALLTILGYSINDTIVIFDRIRENMHGQEELGIEPVVDKSIMQSLTRTINVTGTTLVAVIPIYLFGDEGLKDLAQVLIFGILIGTYSSNFVAAPIVVIWDNLMKRRARA</sequence>
<dbReference type="GO" id="GO:0065002">
    <property type="term" value="P:intracellular protein transmembrane transport"/>
    <property type="evidence" value="ECO:0007669"/>
    <property type="project" value="UniProtKB-UniRule"/>
</dbReference>
<dbReference type="InterPro" id="IPR022645">
    <property type="entry name" value="SecD/SecF_bac"/>
</dbReference>
<reference evidence="11 12" key="1">
    <citation type="submission" date="2012-06" db="EMBL/GenBank/DDBJ databases">
        <title>The complete chromosome of genome of Turneriella parva DSM 21527.</title>
        <authorList>
            <consortium name="US DOE Joint Genome Institute (JGI-PGF)"/>
            <person name="Lucas S."/>
            <person name="Han J."/>
            <person name="Lapidus A."/>
            <person name="Bruce D."/>
            <person name="Goodwin L."/>
            <person name="Pitluck S."/>
            <person name="Peters L."/>
            <person name="Kyrpides N."/>
            <person name="Mavromatis K."/>
            <person name="Ivanova N."/>
            <person name="Mikhailova N."/>
            <person name="Chertkov O."/>
            <person name="Detter J.C."/>
            <person name="Tapia R."/>
            <person name="Han C."/>
            <person name="Land M."/>
            <person name="Hauser L."/>
            <person name="Markowitz V."/>
            <person name="Cheng J.-F."/>
            <person name="Hugenholtz P."/>
            <person name="Woyke T."/>
            <person name="Wu D."/>
            <person name="Gronow S."/>
            <person name="Wellnitz S."/>
            <person name="Brambilla E."/>
            <person name="Klenk H.-P."/>
            <person name="Eisen J.A."/>
        </authorList>
    </citation>
    <scope>NUCLEOTIDE SEQUENCE [LARGE SCALE GENOMIC DNA]</scope>
    <source>
        <strain evidence="12">ATCC BAA-1111 / DSM 21527 / NCTC 11395 / H</strain>
    </source>
</reference>
<comment type="subcellular location">
    <subcellularLocation>
        <location evidence="9">Cell inner membrane</location>
        <topology evidence="9">Multi-pass membrane protein</topology>
    </subcellularLocation>
    <subcellularLocation>
        <location evidence="1">Cell membrane</location>
        <topology evidence="1">Multi-pass membrane protein</topology>
    </subcellularLocation>
</comment>
<dbReference type="PATRIC" id="fig|869212.3.peg.3818"/>
<dbReference type="Gene3D" id="1.20.1640.10">
    <property type="entry name" value="Multidrug efflux transporter AcrB transmembrane domain"/>
    <property type="match status" value="1"/>
</dbReference>
<dbReference type="KEGG" id="tpx:Turpa_3790"/>
<dbReference type="EMBL" id="CP002959">
    <property type="protein sequence ID" value="AFM14424.1"/>
    <property type="molecule type" value="Genomic_DNA"/>
</dbReference>
<dbReference type="Pfam" id="PF02355">
    <property type="entry name" value="SecD_SecF_C"/>
    <property type="match status" value="1"/>
</dbReference>
<feature type="transmembrane region" description="Helical" evidence="9">
    <location>
        <begin position="179"/>
        <end position="202"/>
    </location>
</feature>
<comment type="similarity">
    <text evidence="9">Belongs to the SecD/SecF family. SecF subfamily.</text>
</comment>
<feature type="domain" description="Protein export membrane protein SecD/SecF C-terminal" evidence="10">
    <location>
        <begin position="130"/>
        <end position="309"/>
    </location>
</feature>
<evidence type="ECO:0000256" key="1">
    <source>
        <dbReference type="ARBA" id="ARBA00004651"/>
    </source>
</evidence>
<dbReference type="GO" id="GO:0015450">
    <property type="term" value="F:protein-transporting ATPase activity"/>
    <property type="evidence" value="ECO:0007669"/>
    <property type="project" value="InterPro"/>
</dbReference>
<dbReference type="PANTHER" id="PTHR30081:SF8">
    <property type="entry name" value="PROTEIN TRANSLOCASE SUBUNIT SECF"/>
    <property type="match status" value="1"/>
</dbReference>
<evidence type="ECO:0000259" key="10">
    <source>
        <dbReference type="Pfam" id="PF02355"/>
    </source>
</evidence>
<gene>
    <name evidence="9" type="primary">secF</name>
    <name evidence="11" type="ordered locus">Turpa_3790</name>
</gene>
<keyword evidence="3 9" id="KW-1003">Cell membrane</keyword>
<evidence type="ECO:0000256" key="9">
    <source>
        <dbReference type="HAMAP-Rule" id="MF_01464"/>
    </source>
</evidence>
<name>I4BAW7_TURPD</name>
<dbReference type="GO" id="GO:0005886">
    <property type="term" value="C:plasma membrane"/>
    <property type="evidence" value="ECO:0007669"/>
    <property type="project" value="UniProtKB-SubCell"/>
</dbReference>
<dbReference type="InterPro" id="IPR005665">
    <property type="entry name" value="SecF_bac"/>
</dbReference>